<gene>
    <name evidence="2" type="ORF">Sya03_29370</name>
</gene>
<evidence type="ECO:0000313" key="2">
    <source>
        <dbReference type="EMBL" id="GIJ03585.1"/>
    </source>
</evidence>
<organism evidence="2 3">
    <name type="scientific">Spirilliplanes yamanashiensis</name>
    <dbReference type="NCBI Taxonomy" id="42233"/>
    <lineage>
        <taxon>Bacteria</taxon>
        <taxon>Bacillati</taxon>
        <taxon>Actinomycetota</taxon>
        <taxon>Actinomycetes</taxon>
        <taxon>Micromonosporales</taxon>
        <taxon>Micromonosporaceae</taxon>
        <taxon>Spirilliplanes</taxon>
    </lineage>
</organism>
<dbReference type="AlphaFoldDB" id="A0A8J4DK17"/>
<name>A0A8J4DK17_9ACTN</name>
<dbReference type="InterPro" id="IPR025323">
    <property type="entry name" value="DUF4229"/>
</dbReference>
<evidence type="ECO:0008006" key="4">
    <source>
        <dbReference type="Google" id="ProtNLM"/>
    </source>
</evidence>
<evidence type="ECO:0000313" key="3">
    <source>
        <dbReference type="Proteomes" id="UP000652013"/>
    </source>
</evidence>
<reference evidence="2" key="1">
    <citation type="submission" date="2021-01" db="EMBL/GenBank/DDBJ databases">
        <title>Whole genome shotgun sequence of Spirilliplanes yamanashiensis NBRC 15828.</title>
        <authorList>
            <person name="Komaki H."/>
            <person name="Tamura T."/>
        </authorList>
    </citation>
    <scope>NUCLEOTIDE SEQUENCE</scope>
    <source>
        <strain evidence="2">NBRC 15828</strain>
    </source>
</reference>
<feature type="transmembrane region" description="Helical" evidence="1">
    <location>
        <begin position="31"/>
        <end position="50"/>
    </location>
</feature>
<feature type="transmembrane region" description="Helical" evidence="1">
    <location>
        <begin position="7"/>
        <end position="25"/>
    </location>
</feature>
<protein>
    <recommendedName>
        <fullName evidence="4">DUF4229 domain-containing protein</fullName>
    </recommendedName>
</protein>
<sequence length="88" mass="9844">MSPALKYTLGRLGIFAAVFAATLPIPLVENIFVKAMVALVISAVLSFFLLRRWREEMNDQLAEAVVKRREEKEKLRAALAGEDDKPQA</sequence>
<comment type="caution">
    <text evidence="2">The sequence shown here is derived from an EMBL/GenBank/DDBJ whole genome shotgun (WGS) entry which is preliminary data.</text>
</comment>
<dbReference type="EMBL" id="BOOY01000022">
    <property type="protein sequence ID" value="GIJ03585.1"/>
    <property type="molecule type" value="Genomic_DNA"/>
</dbReference>
<proteinExistence type="predicted"/>
<dbReference type="RefSeq" id="WP_203938855.1">
    <property type="nucleotide sequence ID" value="NZ_BAAAGJ010000022.1"/>
</dbReference>
<dbReference type="Proteomes" id="UP000652013">
    <property type="component" value="Unassembled WGS sequence"/>
</dbReference>
<keyword evidence="1" id="KW-0812">Transmembrane</keyword>
<keyword evidence="1" id="KW-0472">Membrane</keyword>
<keyword evidence="3" id="KW-1185">Reference proteome</keyword>
<dbReference type="Pfam" id="PF14012">
    <property type="entry name" value="DUF4229"/>
    <property type="match status" value="1"/>
</dbReference>
<accession>A0A8J4DK17</accession>
<keyword evidence="1" id="KW-1133">Transmembrane helix</keyword>
<evidence type="ECO:0000256" key="1">
    <source>
        <dbReference type="SAM" id="Phobius"/>
    </source>
</evidence>